<dbReference type="InterPro" id="IPR026960">
    <property type="entry name" value="RVT-Znf"/>
</dbReference>
<dbReference type="OrthoDB" id="1622315at2759"/>
<dbReference type="Proteomes" id="UP000187406">
    <property type="component" value="Unassembled WGS sequence"/>
</dbReference>
<comment type="caution">
    <text evidence="2">The sequence shown here is derived from an EMBL/GenBank/DDBJ whole genome shotgun (WGS) entry which is preliminary data.</text>
</comment>
<dbReference type="PANTHER" id="PTHR33116">
    <property type="entry name" value="REVERSE TRANSCRIPTASE ZINC-BINDING DOMAIN-CONTAINING PROTEIN-RELATED-RELATED"/>
    <property type="match status" value="1"/>
</dbReference>
<protein>
    <submittedName>
        <fullName evidence="2">Zf-RVT domain-containing protein</fullName>
    </submittedName>
</protein>
<sequence length="117" mass="13531">IPKHAFCLWLALRGAHRTKDKLVTVGVVQSATCAFHCGMTESNDHLFFQCPYSMKVWKEVLGLCNIVRPILPWADEMEWMIAQSTGNKFHQSLRKLALAATIYHLWIQRNNRCFNNL</sequence>
<reference evidence="3" key="1">
    <citation type="submission" date="2016-04" db="EMBL/GenBank/DDBJ databases">
        <title>Cephalotus genome sequencing.</title>
        <authorList>
            <person name="Fukushima K."/>
            <person name="Hasebe M."/>
            <person name="Fang X."/>
        </authorList>
    </citation>
    <scope>NUCLEOTIDE SEQUENCE [LARGE SCALE GENOMIC DNA]</scope>
    <source>
        <strain evidence="3">cv. St1</strain>
    </source>
</reference>
<evidence type="ECO:0000313" key="3">
    <source>
        <dbReference type="Proteomes" id="UP000187406"/>
    </source>
</evidence>
<organism evidence="2 3">
    <name type="scientific">Cephalotus follicularis</name>
    <name type="common">Albany pitcher plant</name>
    <dbReference type="NCBI Taxonomy" id="3775"/>
    <lineage>
        <taxon>Eukaryota</taxon>
        <taxon>Viridiplantae</taxon>
        <taxon>Streptophyta</taxon>
        <taxon>Embryophyta</taxon>
        <taxon>Tracheophyta</taxon>
        <taxon>Spermatophyta</taxon>
        <taxon>Magnoliopsida</taxon>
        <taxon>eudicotyledons</taxon>
        <taxon>Gunneridae</taxon>
        <taxon>Pentapetalae</taxon>
        <taxon>rosids</taxon>
        <taxon>fabids</taxon>
        <taxon>Oxalidales</taxon>
        <taxon>Cephalotaceae</taxon>
        <taxon>Cephalotus</taxon>
    </lineage>
</organism>
<feature type="non-terminal residue" evidence="2">
    <location>
        <position position="1"/>
    </location>
</feature>
<gene>
    <name evidence="2" type="ORF">CFOL_v3_33762</name>
</gene>
<evidence type="ECO:0000259" key="1">
    <source>
        <dbReference type="Pfam" id="PF13966"/>
    </source>
</evidence>
<dbReference type="Pfam" id="PF13966">
    <property type="entry name" value="zf-RVT"/>
    <property type="match status" value="1"/>
</dbReference>
<keyword evidence="3" id="KW-1185">Reference proteome</keyword>
<evidence type="ECO:0000313" key="2">
    <source>
        <dbReference type="EMBL" id="GAV90353.1"/>
    </source>
</evidence>
<proteinExistence type="predicted"/>
<dbReference type="EMBL" id="BDDD01006176">
    <property type="protein sequence ID" value="GAV90353.1"/>
    <property type="molecule type" value="Genomic_DNA"/>
</dbReference>
<accession>A0A1Q3DDE8</accession>
<dbReference type="InParanoid" id="A0A1Q3DDE8"/>
<feature type="domain" description="Reverse transcriptase zinc-binding" evidence="1">
    <location>
        <begin position="2"/>
        <end position="57"/>
    </location>
</feature>
<dbReference type="AlphaFoldDB" id="A0A1Q3DDE8"/>
<dbReference type="PANTHER" id="PTHR33116:SF84">
    <property type="entry name" value="RNA-DIRECTED DNA POLYMERASE"/>
    <property type="match status" value="1"/>
</dbReference>
<name>A0A1Q3DDE8_CEPFO</name>
<feature type="non-terminal residue" evidence="2">
    <location>
        <position position="117"/>
    </location>
</feature>